<dbReference type="RefSeq" id="WP_162673158.1">
    <property type="nucleotide sequence ID" value="NZ_LR593886.1"/>
</dbReference>
<evidence type="ECO:0000313" key="1">
    <source>
        <dbReference type="EMBL" id="VTS03848.1"/>
    </source>
</evidence>
<evidence type="ECO:0000313" key="2">
    <source>
        <dbReference type="Proteomes" id="UP000464178"/>
    </source>
</evidence>
<protein>
    <recommendedName>
        <fullName evidence="3">YjzC family protein</fullName>
    </recommendedName>
</protein>
<accession>A0A6P2DML3</accession>
<reference evidence="1 2" key="1">
    <citation type="submission" date="2019-05" db="EMBL/GenBank/DDBJ databases">
        <authorList>
            <consortium name="Science for Life Laboratories"/>
        </authorList>
    </citation>
    <scope>NUCLEOTIDE SEQUENCE [LARGE SCALE GENOMIC DNA]</scope>
    <source>
        <strain evidence="1">Soil9</strain>
    </source>
</reference>
<sequence>MASTREYKPGEQVPCSGIYRVTHDTRHTQPHEVTCVKGEPFPPCNHCGVRPRFLLARAASHIGNHNHFKR</sequence>
<dbReference type="Proteomes" id="UP000464178">
    <property type="component" value="Chromosome"/>
</dbReference>
<evidence type="ECO:0008006" key="3">
    <source>
        <dbReference type="Google" id="ProtNLM"/>
    </source>
</evidence>
<organism evidence="1 2">
    <name type="scientific">Gemmata massiliana</name>
    <dbReference type="NCBI Taxonomy" id="1210884"/>
    <lineage>
        <taxon>Bacteria</taxon>
        <taxon>Pseudomonadati</taxon>
        <taxon>Planctomycetota</taxon>
        <taxon>Planctomycetia</taxon>
        <taxon>Gemmatales</taxon>
        <taxon>Gemmataceae</taxon>
        <taxon>Gemmata</taxon>
    </lineage>
</organism>
<proteinExistence type="predicted"/>
<dbReference type="KEGG" id="gms:SOIL9_70460"/>
<name>A0A6P2DML3_9BACT</name>
<keyword evidence="2" id="KW-1185">Reference proteome</keyword>
<gene>
    <name evidence="1" type="ORF">SOIL9_70460</name>
</gene>
<dbReference type="InterPro" id="IPR025549">
    <property type="entry name" value="YjzC"/>
</dbReference>
<dbReference type="EMBL" id="LR593886">
    <property type="protein sequence ID" value="VTS03848.1"/>
    <property type="molecule type" value="Genomic_DNA"/>
</dbReference>
<dbReference type="AlphaFoldDB" id="A0A6P2DML3"/>
<dbReference type="Pfam" id="PF14168">
    <property type="entry name" value="YjzC"/>
    <property type="match status" value="1"/>
</dbReference>